<name>A0A8C6I507_MUSSI</name>
<reference evidence="1" key="1">
    <citation type="submission" date="2025-08" db="UniProtKB">
        <authorList>
            <consortium name="Ensembl"/>
        </authorList>
    </citation>
    <scope>IDENTIFICATION</scope>
</reference>
<proteinExistence type="predicted"/>
<evidence type="ECO:0000313" key="1">
    <source>
        <dbReference type="Ensembl" id="ENSMSIP00000031450.1"/>
    </source>
</evidence>
<organism evidence="1 2">
    <name type="scientific">Mus spicilegus</name>
    <name type="common">Mound-building mouse</name>
    <dbReference type="NCBI Taxonomy" id="10103"/>
    <lineage>
        <taxon>Eukaryota</taxon>
        <taxon>Metazoa</taxon>
        <taxon>Chordata</taxon>
        <taxon>Craniata</taxon>
        <taxon>Vertebrata</taxon>
        <taxon>Euteleostomi</taxon>
        <taxon>Mammalia</taxon>
        <taxon>Eutheria</taxon>
        <taxon>Euarchontoglires</taxon>
        <taxon>Glires</taxon>
        <taxon>Rodentia</taxon>
        <taxon>Myomorpha</taxon>
        <taxon>Muroidea</taxon>
        <taxon>Muridae</taxon>
        <taxon>Murinae</taxon>
        <taxon>Mus</taxon>
        <taxon>Mus</taxon>
    </lineage>
</organism>
<keyword evidence="2" id="KW-1185">Reference proteome</keyword>
<protein>
    <submittedName>
        <fullName evidence="1">Uncharacterized protein</fullName>
    </submittedName>
</protein>
<dbReference type="Proteomes" id="UP000694415">
    <property type="component" value="Unplaced"/>
</dbReference>
<sequence>MFKRMEEFWSLGLTLAEESLVTLLNIFRGKKKMDTSTSGTVSVKPSENEHMSTYMKMVQLKLHESHGTPTSDSVSFPKSVPARHQASVGWAWGRQFSQSSKVK</sequence>
<dbReference type="AlphaFoldDB" id="A0A8C6I507"/>
<evidence type="ECO:0000313" key="2">
    <source>
        <dbReference type="Proteomes" id="UP000694415"/>
    </source>
</evidence>
<accession>A0A8C6I507</accession>
<reference evidence="1" key="2">
    <citation type="submission" date="2025-09" db="UniProtKB">
        <authorList>
            <consortium name="Ensembl"/>
        </authorList>
    </citation>
    <scope>IDENTIFICATION</scope>
</reference>
<dbReference type="Ensembl" id="ENSMSIT00000039656.1">
    <property type="protein sequence ID" value="ENSMSIP00000031450.1"/>
    <property type="gene ID" value="ENSMSIG00000026326.1"/>
</dbReference>